<dbReference type="EMBL" id="CAJNOC010000289">
    <property type="protein sequence ID" value="CAF0739571.1"/>
    <property type="molecule type" value="Genomic_DNA"/>
</dbReference>
<dbReference type="PANTHER" id="PTHR12788:SF10">
    <property type="entry name" value="PROTEIN-TYROSINE SULFOTRANSFERASE"/>
    <property type="match status" value="1"/>
</dbReference>
<keyword evidence="3 5" id="KW-0808">Transferase</keyword>
<dbReference type="AlphaFoldDB" id="A0A813NH91"/>
<evidence type="ECO:0000256" key="6">
    <source>
        <dbReference type="SAM" id="Phobius"/>
    </source>
</evidence>
<evidence type="ECO:0000313" key="7">
    <source>
        <dbReference type="EMBL" id="CAF0739571.1"/>
    </source>
</evidence>
<dbReference type="GO" id="GO:0008476">
    <property type="term" value="F:protein-tyrosine sulfotransferase activity"/>
    <property type="evidence" value="ECO:0007669"/>
    <property type="project" value="UniProtKB-EC"/>
</dbReference>
<feature type="transmembrane region" description="Helical" evidence="6">
    <location>
        <begin position="7"/>
        <end position="26"/>
    </location>
</feature>
<comment type="similarity">
    <text evidence="1 5">Belongs to the protein sulfotransferase family.</text>
</comment>
<dbReference type="PANTHER" id="PTHR12788">
    <property type="entry name" value="PROTEIN-TYROSINE SULFOTRANSFERASE 2"/>
    <property type="match status" value="1"/>
</dbReference>
<evidence type="ECO:0000256" key="4">
    <source>
        <dbReference type="ARBA" id="ARBA00048460"/>
    </source>
</evidence>
<dbReference type="Pfam" id="PF13469">
    <property type="entry name" value="Sulfotransfer_3"/>
    <property type="match status" value="1"/>
</dbReference>
<comment type="catalytic activity">
    <reaction evidence="4 5">
        <text>L-tyrosyl-[protein] + 3'-phosphoadenylyl sulfate = O-sulfo-L-tyrosine-[protein] + adenosine 3',5'-bisphosphate + H(+)</text>
        <dbReference type="Rhea" id="RHEA:16801"/>
        <dbReference type="Rhea" id="RHEA-COMP:10136"/>
        <dbReference type="Rhea" id="RHEA-COMP:11688"/>
        <dbReference type="ChEBI" id="CHEBI:15378"/>
        <dbReference type="ChEBI" id="CHEBI:46858"/>
        <dbReference type="ChEBI" id="CHEBI:58339"/>
        <dbReference type="ChEBI" id="CHEBI:58343"/>
        <dbReference type="ChEBI" id="CHEBI:65286"/>
        <dbReference type="EC" id="2.8.2.20"/>
    </reaction>
</comment>
<sequence length="293" mass="34371">MLPKKIYSLLLSFLTILSLIYFYFALTQQNLECSNNKLKGNAQIFKGKIEKIFQQPIVFIGGYPGSGSSIVQSILEIHANLKCVSNVKLLVKFYDSFIKLRKTPQLIGFLDDAGFNDTILDKALGLYSYYIFLKKASNTKLLCNNEAENMFYLNFYKNVFPKSKFLFLLRDGREAVLSVLKRKNQKFDMDSFSTMLKEWNEWNNKAYNSCIKTSPEYCKVIRYEYLISNSQEVLKDLTHFLNLKKIDDINEYRRIILNNAYKVEKSIMNIYSTERTENNTMLYELNYLNLHKN</sequence>
<evidence type="ECO:0000256" key="2">
    <source>
        <dbReference type="ARBA" id="ARBA00013262"/>
    </source>
</evidence>
<dbReference type="OrthoDB" id="545675at2759"/>
<protein>
    <recommendedName>
        <fullName evidence="2 5">Protein-tyrosine sulfotransferase</fullName>
        <ecNumber evidence="2 5">2.8.2.20</ecNumber>
    </recommendedName>
</protein>
<evidence type="ECO:0000256" key="3">
    <source>
        <dbReference type="ARBA" id="ARBA00022679"/>
    </source>
</evidence>
<dbReference type="SUPFAM" id="SSF52540">
    <property type="entry name" value="P-loop containing nucleoside triphosphate hydrolases"/>
    <property type="match status" value="1"/>
</dbReference>
<keyword evidence="6" id="KW-0472">Membrane</keyword>
<organism evidence="7 8">
    <name type="scientific">Brachionus calyciflorus</name>
    <dbReference type="NCBI Taxonomy" id="104777"/>
    <lineage>
        <taxon>Eukaryota</taxon>
        <taxon>Metazoa</taxon>
        <taxon>Spiralia</taxon>
        <taxon>Gnathifera</taxon>
        <taxon>Rotifera</taxon>
        <taxon>Eurotatoria</taxon>
        <taxon>Monogononta</taxon>
        <taxon>Pseudotrocha</taxon>
        <taxon>Ploima</taxon>
        <taxon>Brachionidae</taxon>
        <taxon>Brachionus</taxon>
    </lineage>
</organism>
<comment type="function">
    <text evidence="5">Catalyzes the O-sulfation of tyrosine residues within acidic motifs of polypeptides, using 3'-phosphoadenylyl sulfate (PAPS) as cosubstrate.</text>
</comment>
<evidence type="ECO:0000256" key="1">
    <source>
        <dbReference type="ARBA" id="ARBA00009988"/>
    </source>
</evidence>
<keyword evidence="6" id="KW-1133">Transmembrane helix</keyword>
<gene>
    <name evidence="7" type="ORF">OXX778_LOCUS3318</name>
</gene>
<evidence type="ECO:0000313" key="8">
    <source>
        <dbReference type="Proteomes" id="UP000663879"/>
    </source>
</evidence>
<keyword evidence="8" id="KW-1185">Reference proteome</keyword>
<evidence type="ECO:0000256" key="5">
    <source>
        <dbReference type="RuleBase" id="RU365018"/>
    </source>
</evidence>
<accession>A0A813NH91</accession>
<dbReference type="GO" id="GO:0005794">
    <property type="term" value="C:Golgi apparatus"/>
    <property type="evidence" value="ECO:0007669"/>
    <property type="project" value="UniProtKB-ARBA"/>
</dbReference>
<dbReference type="InterPro" id="IPR026634">
    <property type="entry name" value="TPST-like"/>
</dbReference>
<dbReference type="Proteomes" id="UP000663879">
    <property type="component" value="Unassembled WGS sequence"/>
</dbReference>
<dbReference type="EC" id="2.8.2.20" evidence="2 5"/>
<comment type="caution">
    <text evidence="7">The sequence shown here is derived from an EMBL/GenBank/DDBJ whole genome shotgun (WGS) entry which is preliminary data.</text>
</comment>
<dbReference type="InterPro" id="IPR027417">
    <property type="entry name" value="P-loop_NTPase"/>
</dbReference>
<proteinExistence type="inferred from homology"/>
<keyword evidence="6" id="KW-0812">Transmembrane</keyword>
<name>A0A813NH91_9BILA</name>
<dbReference type="Gene3D" id="3.40.50.300">
    <property type="entry name" value="P-loop containing nucleotide triphosphate hydrolases"/>
    <property type="match status" value="1"/>
</dbReference>
<reference evidence="7" key="1">
    <citation type="submission" date="2021-02" db="EMBL/GenBank/DDBJ databases">
        <authorList>
            <person name="Nowell W R."/>
        </authorList>
    </citation>
    <scope>NUCLEOTIDE SEQUENCE</scope>
    <source>
        <strain evidence="7">Ploen Becks lab</strain>
    </source>
</reference>